<evidence type="ECO:0000313" key="1">
    <source>
        <dbReference type="EMBL" id="KAL3403072.1"/>
    </source>
</evidence>
<sequence length="98" mass="11358">MRETICYFTRMYTLLTTSEREKERDCRSASPYRFAQQICRTTKRAPYTNFLLLSLTFEYSSLLERISAPAAASDEAMGITKPLEPTHTYTYSARIPVQ</sequence>
<keyword evidence="2" id="KW-1185">Reference proteome</keyword>
<name>A0ABD2XCE2_9HYME</name>
<dbReference type="Proteomes" id="UP001627154">
    <property type="component" value="Unassembled WGS sequence"/>
</dbReference>
<evidence type="ECO:0000313" key="2">
    <source>
        <dbReference type="Proteomes" id="UP001627154"/>
    </source>
</evidence>
<comment type="caution">
    <text evidence="1">The sequence shown here is derived from an EMBL/GenBank/DDBJ whole genome shotgun (WGS) entry which is preliminary data.</text>
</comment>
<organism evidence="1 2">
    <name type="scientific">Trichogramma kaykai</name>
    <dbReference type="NCBI Taxonomy" id="54128"/>
    <lineage>
        <taxon>Eukaryota</taxon>
        <taxon>Metazoa</taxon>
        <taxon>Ecdysozoa</taxon>
        <taxon>Arthropoda</taxon>
        <taxon>Hexapoda</taxon>
        <taxon>Insecta</taxon>
        <taxon>Pterygota</taxon>
        <taxon>Neoptera</taxon>
        <taxon>Endopterygota</taxon>
        <taxon>Hymenoptera</taxon>
        <taxon>Apocrita</taxon>
        <taxon>Proctotrupomorpha</taxon>
        <taxon>Chalcidoidea</taxon>
        <taxon>Trichogrammatidae</taxon>
        <taxon>Trichogramma</taxon>
    </lineage>
</organism>
<dbReference type="AlphaFoldDB" id="A0ABD2XCE2"/>
<accession>A0ABD2XCE2</accession>
<reference evidence="1 2" key="1">
    <citation type="journal article" date="2024" name="bioRxiv">
        <title>A reference genome for Trichogramma kaykai: A tiny desert-dwelling parasitoid wasp with competing sex-ratio distorters.</title>
        <authorList>
            <person name="Culotta J."/>
            <person name="Lindsey A.R."/>
        </authorList>
    </citation>
    <scope>NUCLEOTIDE SEQUENCE [LARGE SCALE GENOMIC DNA]</scope>
    <source>
        <strain evidence="1 2">KSX58</strain>
    </source>
</reference>
<dbReference type="EMBL" id="JBJJXI010000032">
    <property type="protein sequence ID" value="KAL3403072.1"/>
    <property type="molecule type" value="Genomic_DNA"/>
</dbReference>
<protein>
    <submittedName>
        <fullName evidence="1">Uncharacterized protein</fullName>
    </submittedName>
</protein>
<gene>
    <name evidence="1" type="ORF">TKK_004205</name>
</gene>
<proteinExistence type="predicted"/>